<protein>
    <recommendedName>
        <fullName evidence="1">DUF7675 domain-containing protein</fullName>
    </recommendedName>
</protein>
<reference evidence="2 3" key="1">
    <citation type="journal article" date="2021" name="ISME Commun">
        <title>Automated analysis of genomic sequences facilitates high-throughput and comprehensive description of bacteria.</title>
        <authorList>
            <person name="Hitch T.C.A."/>
        </authorList>
    </citation>
    <scope>NUCLEOTIDE SEQUENCE [LARGE SCALE GENOMIC DNA]</scope>
    <source>
        <strain evidence="2 3">Sanger_31</strain>
    </source>
</reference>
<gene>
    <name evidence="2" type="ORF">OCV57_12430</name>
</gene>
<dbReference type="AlphaFoldDB" id="A0AAE3LIE1"/>
<evidence type="ECO:0000259" key="1">
    <source>
        <dbReference type="Pfam" id="PF24723"/>
    </source>
</evidence>
<name>A0AAE3LIE1_9FIRM</name>
<dbReference type="EMBL" id="JAOQJZ010000015">
    <property type="protein sequence ID" value="MCU6706723.1"/>
    <property type="molecule type" value="Genomic_DNA"/>
</dbReference>
<dbReference type="RefSeq" id="WP_267301817.1">
    <property type="nucleotide sequence ID" value="NZ_JAOQJZ010000015.1"/>
</dbReference>
<accession>A0AAE3LIE1</accession>
<evidence type="ECO:0000313" key="3">
    <source>
        <dbReference type="Proteomes" id="UP001208131"/>
    </source>
</evidence>
<dbReference type="InterPro" id="IPR056092">
    <property type="entry name" value="DUF7675"/>
</dbReference>
<feature type="domain" description="DUF7675" evidence="1">
    <location>
        <begin position="5"/>
        <end position="69"/>
    </location>
</feature>
<organism evidence="2 3">
    <name type="scientific">Hominimerdicola aceti</name>
    <dbReference type="NCBI Taxonomy" id="2981726"/>
    <lineage>
        <taxon>Bacteria</taxon>
        <taxon>Bacillati</taxon>
        <taxon>Bacillota</taxon>
        <taxon>Clostridia</taxon>
        <taxon>Eubacteriales</taxon>
        <taxon>Oscillospiraceae</taxon>
        <taxon>Hominimerdicola</taxon>
    </lineage>
</organism>
<comment type="caution">
    <text evidence="2">The sequence shown here is derived from an EMBL/GenBank/DDBJ whole genome shotgun (WGS) entry which is preliminary data.</text>
</comment>
<dbReference type="Pfam" id="PF24723">
    <property type="entry name" value="DUF7675"/>
    <property type="match status" value="1"/>
</dbReference>
<dbReference type="Proteomes" id="UP001208131">
    <property type="component" value="Unassembled WGS sequence"/>
</dbReference>
<keyword evidence="3" id="KW-1185">Reference proteome</keyword>
<sequence>MPNIWYKNKETDTIWWKDDPTVIGVWIFSFDKTTEFNMFHDYPYKLTKEQKQIFDKENPEWADFIKDRK</sequence>
<evidence type="ECO:0000313" key="2">
    <source>
        <dbReference type="EMBL" id="MCU6706723.1"/>
    </source>
</evidence>
<proteinExistence type="predicted"/>